<keyword evidence="7" id="KW-0482">Metalloprotease</keyword>
<dbReference type="Pfam" id="PF05193">
    <property type="entry name" value="Peptidase_M16_C"/>
    <property type="match status" value="2"/>
</dbReference>
<dbReference type="EMBL" id="JAUJEA010000001">
    <property type="protein sequence ID" value="MDN5200388.1"/>
    <property type="molecule type" value="Genomic_DNA"/>
</dbReference>
<comment type="similarity">
    <text evidence="2 8">Belongs to the peptidase M16 family.</text>
</comment>
<dbReference type="PROSITE" id="PS51257">
    <property type="entry name" value="PROKAR_LIPOPROTEIN"/>
    <property type="match status" value="1"/>
</dbReference>
<name>A0ABT8KKW8_9BACT</name>
<evidence type="ECO:0000256" key="8">
    <source>
        <dbReference type="RuleBase" id="RU004447"/>
    </source>
</evidence>
<dbReference type="InterPro" id="IPR050626">
    <property type="entry name" value="Peptidase_M16"/>
</dbReference>
<dbReference type="Gene3D" id="3.30.830.10">
    <property type="entry name" value="Metalloenzyme, LuxS/M16 peptidase-like"/>
    <property type="match status" value="4"/>
</dbReference>
<evidence type="ECO:0000256" key="5">
    <source>
        <dbReference type="ARBA" id="ARBA00022801"/>
    </source>
</evidence>
<evidence type="ECO:0000256" key="6">
    <source>
        <dbReference type="ARBA" id="ARBA00022833"/>
    </source>
</evidence>
<dbReference type="RefSeq" id="WP_346750413.1">
    <property type="nucleotide sequence ID" value="NZ_JAUJEA010000001.1"/>
</dbReference>
<comment type="cofactor">
    <cofactor evidence="1">
        <name>Zn(2+)</name>
        <dbReference type="ChEBI" id="CHEBI:29105"/>
    </cofactor>
</comment>
<dbReference type="SUPFAM" id="SSF63411">
    <property type="entry name" value="LuxS/MPP-like metallohydrolase"/>
    <property type="match status" value="4"/>
</dbReference>
<feature type="domain" description="Peptidase M16 C-terminal" evidence="10">
    <location>
        <begin position="267"/>
        <end position="438"/>
    </location>
</feature>
<evidence type="ECO:0000313" key="12">
    <source>
        <dbReference type="Proteomes" id="UP001172082"/>
    </source>
</evidence>
<dbReference type="Pfam" id="PF00675">
    <property type="entry name" value="Peptidase_M16"/>
    <property type="match status" value="2"/>
</dbReference>
<proteinExistence type="inferred from homology"/>
<accession>A0ABT8KKW8</accession>
<dbReference type="InterPro" id="IPR011249">
    <property type="entry name" value="Metalloenz_LuxS/M16"/>
</dbReference>
<evidence type="ECO:0000256" key="4">
    <source>
        <dbReference type="ARBA" id="ARBA00022723"/>
    </source>
</evidence>
<feature type="domain" description="Peptidase M16 C-terminal" evidence="10">
    <location>
        <begin position="734"/>
        <end position="873"/>
    </location>
</feature>
<dbReference type="PANTHER" id="PTHR43690:SF17">
    <property type="entry name" value="PROTEIN YHJJ"/>
    <property type="match status" value="1"/>
</dbReference>
<dbReference type="InterPro" id="IPR007863">
    <property type="entry name" value="Peptidase_M16_C"/>
</dbReference>
<sequence>MKNMLKISVVAILFITAACNNQQSETGKFETKKAESNGYTYEYVTNDPLKVRIYTLENGLKVYLSDYKNEPRIQTLIAVKAGGKNDPAEATGLAHYLEHMMFKGTQDFGTLDWAKEKPLLDSIETMFEHYRTLEDADERRDYYKLIDQVSNEASKYAIPNEYDKLVSAIGAKRTNAYTTEDRTVYINDIPANQLENFLNIEGKRFKHIVNRLFHTELEAVYEEKNRSLDNDYWKTYETLYSSIFQKHPYGTQTVIGTIDHLKNPSITEIINYFEKYYVPNNVAICMSGDIDYDKTIKLIDQTFGDWKPNNELPNWNKVMEDPITAPIEKDVLGPDAERISFGFRFDGRGSDDYKMVTLIDMLLNNSEAGLIDLNLVQKQKVLEAGCSVDDLNDYIIHTFNGTPRDGQSLKEVKNLILEQIELIKKGEFEDWLIDAVITDLKKSKVRQTEFNWARASDLVTAFTNDIPWKNYISEIDDLKKITKQEIIDFANEHYKDNYVAVYKRTGKDTTVQKVEKPEITKVALNTEQKSPFFKELLENDVEPLKPVFVDYDKDIKKAKMNKDIEVLYTSNTENDLFSLYYLSDVGSNNDPKMKIAVEYLEYLGTDKLTSEEFKKELYKLGCSFSVFAAEDRTYVVLSGLSENMEKSMQLFEELLESPQPDEEALKNLVDGILKEREDAKKDKFAILYNGMMSYGQYGSESPFTNVLSNKALLELTPDELINIIKGFTKTEHRILYYGPKDENELVTILNENHKLPEQLQPAPELVEYIKTNVDNTQVYWTDYDMVQAEIMFINKGEPFNNNLAPVSRLYNEYFGATVFQEIREAQGLAYSVWANYGLAGKADGHDSYMAYVGTQADKQSESMEALLDIINNIPESKTGLETAKKAIMNKIESERITKTSILFNYENAKRKQLDYDVRKDIYEQVQNMTLEDVKAFQEKYIKDQNYNIMVLGNRDKLDFSALRKYGSVKELSLEELFGYEKVEKIHIQ</sequence>
<dbReference type="Proteomes" id="UP001172082">
    <property type="component" value="Unassembled WGS sequence"/>
</dbReference>
<dbReference type="PROSITE" id="PS00143">
    <property type="entry name" value="INSULINASE"/>
    <property type="match status" value="1"/>
</dbReference>
<dbReference type="InterPro" id="IPR001431">
    <property type="entry name" value="Pept_M16_Zn_BS"/>
</dbReference>
<protein>
    <submittedName>
        <fullName evidence="11">Insulinase family protein</fullName>
    </submittedName>
</protein>
<keyword evidence="4" id="KW-0479">Metal-binding</keyword>
<evidence type="ECO:0000256" key="1">
    <source>
        <dbReference type="ARBA" id="ARBA00001947"/>
    </source>
</evidence>
<evidence type="ECO:0000259" key="9">
    <source>
        <dbReference type="Pfam" id="PF00675"/>
    </source>
</evidence>
<evidence type="ECO:0000259" key="10">
    <source>
        <dbReference type="Pfam" id="PF05193"/>
    </source>
</evidence>
<dbReference type="PANTHER" id="PTHR43690">
    <property type="entry name" value="NARDILYSIN"/>
    <property type="match status" value="1"/>
</dbReference>
<evidence type="ECO:0000256" key="2">
    <source>
        <dbReference type="ARBA" id="ARBA00007261"/>
    </source>
</evidence>
<comment type="caution">
    <text evidence="11">The sequence shown here is derived from an EMBL/GenBank/DDBJ whole genome shotgun (WGS) entry which is preliminary data.</text>
</comment>
<evidence type="ECO:0000256" key="3">
    <source>
        <dbReference type="ARBA" id="ARBA00022670"/>
    </source>
</evidence>
<keyword evidence="3" id="KW-0645">Protease</keyword>
<feature type="domain" description="Peptidase M16 N-terminal" evidence="9">
    <location>
        <begin position="68"/>
        <end position="107"/>
    </location>
</feature>
<dbReference type="InterPro" id="IPR011765">
    <property type="entry name" value="Pept_M16_N"/>
</dbReference>
<feature type="domain" description="Peptidase M16 N-terminal" evidence="9">
    <location>
        <begin position="597"/>
        <end position="689"/>
    </location>
</feature>
<evidence type="ECO:0000256" key="7">
    <source>
        <dbReference type="ARBA" id="ARBA00023049"/>
    </source>
</evidence>
<reference evidence="11" key="1">
    <citation type="submission" date="2023-06" db="EMBL/GenBank/DDBJ databases">
        <title>Genomic of Parafulvivirga corallium.</title>
        <authorList>
            <person name="Wang G."/>
        </authorList>
    </citation>
    <scope>NUCLEOTIDE SEQUENCE</scope>
    <source>
        <strain evidence="11">BMA10</strain>
    </source>
</reference>
<evidence type="ECO:0000313" key="11">
    <source>
        <dbReference type="EMBL" id="MDN5200388.1"/>
    </source>
</evidence>
<organism evidence="11 12">
    <name type="scientific">Splendidivirga corallicola</name>
    <dbReference type="NCBI Taxonomy" id="3051826"/>
    <lineage>
        <taxon>Bacteria</taxon>
        <taxon>Pseudomonadati</taxon>
        <taxon>Bacteroidota</taxon>
        <taxon>Cytophagia</taxon>
        <taxon>Cytophagales</taxon>
        <taxon>Splendidivirgaceae</taxon>
        <taxon>Splendidivirga</taxon>
    </lineage>
</organism>
<keyword evidence="6" id="KW-0862">Zinc</keyword>
<gene>
    <name evidence="11" type="ORF">QQ008_03425</name>
</gene>
<keyword evidence="5" id="KW-0378">Hydrolase</keyword>
<keyword evidence="12" id="KW-1185">Reference proteome</keyword>